<proteinExistence type="predicted"/>
<gene>
    <name evidence="2" type="ORF">E2C01_010283</name>
</gene>
<sequence length="68" mass="7533">MKIAVEDSKRYNIAAMGKRLKTITQRITLPANGPLHSRPSGPQATPTPHVNPTHVPPHTIFHSPFFPK</sequence>
<name>A0A5B7D829_PORTR</name>
<evidence type="ECO:0000313" key="2">
    <source>
        <dbReference type="EMBL" id="MPC17424.1"/>
    </source>
</evidence>
<evidence type="ECO:0000313" key="3">
    <source>
        <dbReference type="Proteomes" id="UP000324222"/>
    </source>
</evidence>
<feature type="compositionally biased region" description="Low complexity" evidence="1">
    <location>
        <begin position="46"/>
        <end position="59"/>
    </location>
</feature>
<accession>A0A5B7D829</accession>
<dbReference type="Proteomes" id="UP000324222">
    <property type="component" value="Unassembled WGS sequence"/>
</dbReference>
<organism evidence="2 3">
    <name type="scientific">Portunus trituberculatus</name>
    <name type="common">Swimming crab</name>
    <name type="synonym">Neptunus trituberculatus</name>
    <dbReference type="NCBI Taxonomy" id="210409"/>
    <lineage>
        <taxon>Eukaryota</taxon>
        <taxon>Metazoa</taxon>
        <taxon>Ecdysozoa</taxon>
        <taxon>Arthropoda</taxon>
        <taxon>Crustacea</taxon>
        <taxon>Multicrustacea</taxon>
        <taxon>Malacostraca</taxon>
        <taxon>Eumalacostraca</taxon>
        <taxon>Eucarida</taxon>
        <taxon>Decapoda</taxon>
        <taxon>Pleocyemata</taxon>
        <taxon>Brachyura</taxon>
        <taxon>Eubrachyura</taxon>
        <taxon>Portunoidea</taxon>
        <taxon>Portunidae</taxon>
        <taxon>Portuninae</taxon>
        <taxon>Portunus</taxon>
    </lineage>
</organism>
<keyword evidence="3" id="KW-1185">Reference proteome</keyword>
<protein>
    <submittedName>
        <fullName evidence="2">Uncharacterized protein</fullName>
    </submittedName>
</protein>
<dbReference type="AlphaFoldDB" id="A0A5B7D829"/>
<comment type="caution">
    <text evidence="2">The sequence shown here is derived from an EMBL/GenBank/DDBJ whole genome shotgun (WGS) entry which is preliminary data.</text>
</comment>
<feature type="region of interest" description="Disordered" evidence="1">
    <location>
        <begin position="30"/>
        <end position="68"/>
    </location>
</feature>
<reference evidence="2 3" key="1">
    <citation type="submission" date="2019-05" db="EMBL/GenBank/DDBJ databases">
        <title>Another draft genome of Portunus trituberculatus and its Hox gene families provides insights of decapod evolution.</title>
        <authorList>
            <person name="Jeong J.-H."/>
            <person name="Song I."/>
            <person name="Kim S."/>
            <person name="Choi T."/>
            <person name="Kim D."/>
            <person name="Ryu S."/>
            <person name="Kim W."/>
        </authorList>
    </citation>
    <scope>NUCLEOTIDE SEQUENCE [LARGE SCALE GENOMIC DNA]</scope>
    <source>
        <tissue evidence="2">Muscle</tissue>
    </source>
</reference>
<evidence type="ECO:0000256" key="1">
    <source>
        <dbReference type="SAM" id="MobiDB-lite"/>
    </source>
</evidence>
<dbReference type="EMBL" id="VSRR010000588">
    <property type="protein sequence ID" value="MPC17424.1"/>
    <property type="molecule type" value="Genomic_DNA"/>
</dbReference>